<reference evidence="2 3" key="1">
    <citation type="submission" date="2019-07" db="EMBL/GenBank/DDBJ databases">
        <title>Genomic Encyclopedia of Archaeal and Bacterial Type Strains, Phase II (KMG-II): from individual species to whole genera.</title>
        <authorList>
            <person name="Goeker M."/>
        </authorList>
    </citation>
    <scope>NUCLEOTIDE SEQUENCE [LARGE SCALE GENOMIC DNA]</scope>
    <source>
        <strain evidence="2 3">ATCC BAA-1139</strain>
    </source>
</reference>
<sequence>MSETGERLSMGWLPDYPDFRDYTPEHGMIKPMLTRAKAATPPKAIPLTADLRPWCSPIEDQKNIGSCTAHAGVGIYEYFERRAFGKHLDASRLFLYKVTRNMSHWTGDTGAFLRTTMGALALFGTPPEEYWPYVTADFDKEPPAFCYAFAQSFQALSYYRLDPPGTTKADLLIRIKTNLAAGLPSMFGFTVYNSITQAAASGKIPYPTPGEKIAGGHAIVAVGYDDAMKIKNTNAGAVETKGALLIRNSWSTGWGAAGYGWLPYEYVLQGLATDWWSMLKGEWVETGVFKP</sequence>
<dbReference type="AlphaFoldDB" id="A0A562V8R2"/>
<dbReference type="OrthoDB" id="5318987at2"/>
<dbReference type="InterPro" id="IPR025660">
    <property type="entry name" value="Pept_his_AS"/>
</dbReference>
<dbReference type="InterPro" id="IPR000668">
    <property type="entry name" value="Peptidase_C1A_C"/>
</dbReference>
<comment type="caution">
    <text evidence="2">The sequence shown here is derived from an EMBL/GenBank/DDBJ whole genome shotgun (WGS) entry which is preliminary data.</text>
</comment>
<dbReference type="InterPro" id="IPR038765">
    <property type="entry name" value="Papain-like_cys_pep_sf"/>
</dbReference>
<gene>
    <name evidence="2" type="ORF">JN12_03468</name>
</gene>
<dbReference type="RefSeq" id="WP_145025092.1">
    <property type="nucleotide sequence ID" value="NZ_VLLN01000029.1"/>
</dbReference>
<keyword evidence="2" id="KW-0378">Hydrolase</keyword>
<feature type="domain" description="Peptidase C1A papain C-terminal" evidence="1">
    <location>
        <begin position="45"/>
        <end position="271"/>
    </location>
</feature>
<name>A0A562V8R2_9BACT</name>
<dbReference type="EMBL" id="VLLN01000029">
    <property type="protein sequence ID" value="TWJ14295.1"/>
    <property type="molecule type" value="Genomic_DNA"/>
</dbReference>
<evidence type="ECO:0000259" key="1">
    <source>
        <dbReference type="SMART" id="SM00645"/>
    </source>
</evidence>
<dbReference type="Pfam" id="PF00112">
    <property type="entry name" value="Peptidase_C1"/>
    <property type="match status" value="1"/>
</dbReference>
<dbReference type="Gene3D" id="3.90.70.10">
    <property type="entry name" value="Cysteine proteinases"/>
    <property type="match status" value="1"/>
</dbReference>
<organism evidence="2 3">
    <name type="scientific">Geobacter argillaceus</name>
    <dbReference type="NCBI Taxonomy" id="345631"/>
    <lineage>
        <taxon>Bacteria</taxon>
        <taxon>Pseudomonadati</taxon>
        <taxon>Thermodesulfobacteriota</taxon>
        <taxon>Desulfuromonadia</taxon>
        <taxon>Geobacterales</taxon>
        <taxon>Geobacteraceae</taxon>
        <taxon>Geobacter</taxon>
    </lineage>
</organism>
<proteinExistence type="predicted"/>
<dbReference type="GO" id="GO:0008234">
    <property type="term" value="F:cysteine-type peptidase activity"/>
    <property type="evidence" value="ECO:0007669"/>
    <property type="project" value="InterPro"/>
</dbReference>
<dbReference type="Proteomes" id="UP000319449">
    <property type="component" value="Unassembled WGS sequence"/>
</dbReference>
<dbReference type="CDD" id="cd02619">
    <property type="entry name" value="Peptidase_C1"/>
    <property type="match status" value="1"/>
</dbReference>
<evidence type="ECO:0000313" key="2">
    <source>
        <dbReference type="EMBL" id="TWJ14295.1"/>
    </source>
</evidence>
<evidence type="ECO:0000313" key="3">
    <source>
        <dbReference type="Proteomes" id="UP000319449"/>
    </source>
</evidence>
<accession>A0A562V8R2</accession>
<dbReference type="SMART" id="SM00645">
    <property type="entry name" value="Pept_C1"/>
    <property type="match status" value="1"/>
</dbReference>
<dbReference type="PROSITE" id="PS00639">
    <property type="entry name" value="THIOL_PROTEASE_HIS"/>
    <property type="match status" value="1"/>
</dbReference>
<dbReference type="GO" id="GO:0006508">
    <property type="term" value="P:proteolysis"/>
    <property type="evidence" value="ECO:0007669"/>
    <property type="project" value="UniProtKB-KW"/>
</dbReference>
<keyword evidence="3" id="KW-1185">Reference proteome</keyword>
<protein>
    <submittedName>
        <fullName evidence="2">C1A family cysteine protease</fullName>
    </submittedName>
</protein>
<keyword evidence="2" id="KW-0645">Protease</keyword>
<dbReference type="SUPFAM" id="SSF54001">
    <property type="entry name" value="Cysteine proteinases"/>
    <property type="match status" value="1"/>
</dbReference>